<dbReference type="InterPro" id="IPR029032">
    <property type="entry name" value="AhpD-like"/>
</dbReference>
<dbReference type="Gene3D" id="1.20.1290.10">
    <property type="entry name" value="AhpD-like"/>
    <property type="match status" value="1"/>
</dbReference>
<dbReference type="NCBIfam" id="TIGR00778">
    <property type="entry name" value="ahpD_dom"/>
    <property type="match status" value="1"/>
</dbReference>
<gene>
    <name evidence="2" type="ORF">ABVK50_09500</name>
</gene>
<feature type="domain" description="Carboxymuconolactone decarboxylase-like" evidence="1">
    <location>
        <begin position="28"/>
        <end position="109"/>
    </location>
</feature>
<dbReference type="EMBL" id="CP159253">
    <property type="protein sequence ID" value="XCG50683.1"/>
    <property type="molecule type" value="Genomic_DNA"/>
</dbReference>
<dbReference type="RefSeq" id="WP_353641792.1">
    <property type="nucleotide sequence ID" value="NZ_CP159253.1"/>
</dbReference>
<dbReference type="GO" id="GO:0051920">
    <property type="term" value="F:peroxiredoxin activity"/>
    <property type="evidence" value="ECO:0007669"/>
    <property type="project" value="InterPro"/>
</dbReference>
<proteinExistence type="predicted"/>
<reference evidence="2" key="1">
    <citation type="submission" date="2024-06" db="EMBL/GenBank/DDBJ databases">
        <title>Mesorhizobium karijinii sp. nov., a symbiont of the iconic Swainsona formosa from arid Australia.</title>
        <authorList>
            <person name="Hill Y.J."/>
            <person name="Watkin E.L.J."/>
            <person name="O'Hara G.W."/>
            <person name="Terpolilli J."/>
            <person name="Tye M.L."/>
            <person name="Kohlmeier M.G."/>
        </authorList>
    </citation>
    <scope>NUCLEOTIDE SEQUENCE</scope>
    <source>
        <strain evidence="2">WSM2240</strain>
    </source>
</reference>
<dbReference type="PANTHER" id="PTHR34846:SF10">
    <property type="entry name" value="CYTOPLASMIC PROTEIN"/>
    <property type="match status" value="1"/>
</dbReference>
<evidence type="ECO:0000313" key="2">
    <source>
        <dbReference type="EMBL" id="XCG50683.1"/>
    </source>
</evidence>
<dbReference type="InterPro" id="IPR003779">
    <property type="entry name" value="CMD-like"/>
</dbReference>
<accession>A0AAU8CV68</accession>
<dbReference type="SUPFAM" id="SSF69118">
    <property type="entry name" value="AhpD-like"/>
    <property type="match status" value="1"/>
</dbReference>
<name>A0AAU8CV68_9HYPH</name>
<dbReference type="PANTHER" id="PTHR34846">
    <property type="entry name" value="4-CARBOXYMUCONOLACTONE DECARBOXYLASE FAMILY PROTEIN (AFU_ORTHOLOGUE AFUA_6G11590)"/>
    <property type="match status" value="1"/>
</dbReference>
<organism evidence="2">
    <name type="scientific">Mesorhizobium sp. WSM2240</name>
    <dbReference type="NCBI Taxonomy" id="3228851"/>
    <lineage>
        <taxon>Bacteria</taxon>
        <taxon>Pseudomonadati</taxon>
        <taxon>Pseudomonadota</taxon>
        <taxon>Alphaproteobacteria</taxon>
        <taxon>Hyphomicrobiales</taxon>
        <taxon>Phyllobacteriaceae</taxon>
        <taxon>Mesorhizobium</taxon>
    </lineage>
</organism>
<dbReference type="AlphaFoldDB" id="A0AAU8CV68"/>
<protein>
    <submittedName>
        <fullName evidence="2">Carboxymuconolactone decarboxylase family protein</fullName>
    </submittedName>
</protein>
<evidence type="ECO:0000259" key="1">
    <source>
        <dbReference type="Pfam" id="PF02627"/>
    </source>
</evidence>
<dbReference type="InterPro" id="IPR004675">
    <property type="entry name" value="AhpD_core"/>
</dbReference>
<dbReference type="Pfam" id="PF02627">
    <property type="entry name" value="CMD"/>
    <property type="match status" value="1"/>
</dbReference>
<sequence length="175" mass="19492">MNIATKTPAGAGAQKIAGPRINYAEQSPELLKKFTELLAATRESSIEEPIRDLVAIRAAQLNGCTFCLDMHVKQAKIHGERELRLYHLAVWRDSTLFAPRERAALAWTEVLTKLPEQGVPDDIYDRVRTQLSEKEISDLSFVVMVVNSWNRLNVGFKTEPGSADGKFGLDKAALK</sequence>